<organism evidence="1 2">
    <name type="scientific">Parapedobacter pyrenivorans</name>
    <dbReference type="NCBI Taxonomy" id="1305674"/>
    <lineage>
        <taxon>Bacteria</taxon>
        <taxon>Pseudomonadati</taxon>
        <taxon>Bacteroidota</taxon>
        <taxon>Sphingobacteriia</taxon>
        <taxon>Sphingobacteriales</taxon>
        <taxon>Sphingobacteriaceae</taxon>
        <taxon>Parapedobacter</taxon>
    </lineage>
</organism>
<dbReference type="Proteomes" id="UP000660862">
    <property type="component" value="Unassembled WGS sequence"/>
</dbReference>
<accession>A0A917M821</accession>
<evidence type="ECO:0000313" key="1">
    <source>
        <dbReference type="EMBL" id="GGG80994.1"/>
    </source>
</evidence>
<evidence type="ECO:0000313" key="2">
    <source>
        <dbReference type="Proteomes" id="UP000660862"/>
    </source>
</evidence>
<protein>
    <submittedName>
        <fullName evidence="1">Uncharacterized protein</fullName>
    </submittedName>
</protein>
<dbReference type="AlphaFoldDB" id="A0A917M821"/>
<comment type="caution">
    <text evidence="1">The sequence shown here is derived from an EMBL/GenBank/DDBJ whole genome shotgun (WGS) entry which is preliminary data.</text>
</comment>
<name>A0A917M821_9SPHI</name>
<dbReference type="EMBL" id="BMER01000001">
    <property type="protein sequence ID" value="GGG80994.1"/>
    <property type="molecule type" value="Genomic_DNA"/>
</dbReference>
<sequence length="156" mass="17273">MVAVTGAQAQRASGFIPINRLGISYQRVIGIDLGLIAYNTLYGSQERSFYDISLGVESIFARQFALVPKLNVDVGIRSSLFDAATIGGGFDVGWYMDFPNGNWRITPKAGVTLGSIFRLYYGYHHYFSKPVPLGTGRHRISFELNIAAFHDFKIGI</sequence>
<gene>
    <name evidence="1" type="ORF">GCM10007415_11930</name>
</gene>
<reference evidence="1" key="2">
    <citation type="submission" date="2020-09" db="EMBL/GenBank/DDBJ databases">
        <authorList>
            <person name="Sun Q."/>
            <person name="Zhou Y."/>
        </authorList>
    </citation>
    <scope>NUCLEOTIDE SEQUENCE</scope>
    <source>
        <strain evidence="1">CGMCC 1.12195</strain>
    </source>
</reference>
<proteinExistence type="predicted"/>
<reference evidence="1" key="1">
    <citation type="journal article" date="2014" name="Int. J. Syst. Evol. Microbiol.">
        <title>Complete genome sequence of Corynebacterium casei LMG S-19264T (=DSM 44701T), isolated from a smear-ripened cheese.</title>
        <authorList>
            <consortium name="US DOE Joint Genome Institute (JGI-PGF)"/>
            <person name="Walter F."/>
            <person name="Albersmeier A."/>
            <person name="Kalinowski J."/>
            <person name="Ruckert C."/>
        </authorList>
    </citation>
    <scope>NUCLEOTIDE SEQUENCE</scope>
    <source>
        <strain evidence="1">CGMCC 1.12195</strain>
    </source>
</reference>
<keyword evidence="2" id="KW-1185">Reference proteome</keyword>